<dbReference type="Gene3D" id="3.40.30.10">
    <property type="entry name" value="Glutaredoxin"/>
    <property type="match status" value="1"/>
</dbReference>
<keyword evidence="1 2" id="KW-0175">Coiled coil</keyword>
<dbReference type="CDD" id="cd01767">
    <property type="entry name" value="UBX"/>
    <property type="match status" value="1"/>
</dbReference>
<evidence type="ECO:0000256" key="2">
    <source>
        <dbReference type="SAM" id="Coils"/>
    </source>
</evidence>
<protein>
    <recommendedName>
        <fullName evidence="5">UBX domain-containing protein</fullName>
    </recommendedName>
</protein>
<evidence type="ECO:0000256" key="1">
    <source>
        <dbReference type="ARBA" id="ARBA00023054"/>
    </source>
</evidence>
<dbReference type="PROSITE" id="PS50033">
    <property type="entry name" value="UBX"/>
    <property type="match status" value="1"/>
</dbReference>
<dbReference type="AlphaFoldDB" id="A0A6S8ZS27"/>
<evidence type="ECO:0000259" key="5">
    <source>
        <dbReference type="PROSITE" id="PS50033"/>
    </source>
</evidence>
<proteinExistence type="predicted"/>
<dbReference type="GO" id="GO:0036503">
    <property type="term" value="P:ERAD pathway"/>
    <property type="evidence" value="ECO:0007669"/>
    <property type="project" value="TreeGrafter"/>
</dbReference>
<dbReference type="SMART" id="SM00166">
    <property type="entry name" value="UBX"/>
    <property type="match status" value="1"/>
</dbReference>
<dbReference type="InterPro" id="IPR050730">
    <property type="entry name" value="UBX_domain-protein"/>
</dbReference>
<dbReference type="Gene3D" id="3.10.20.90">
    <property type="entry name" value="Phosphatidylinositol 3-kinase Catalytic Subunit, Chain A, domain 1"/>
    <property type="match status" value="1"/>
</dbReference>
<organism evidence="6">
    <name type="scientific">Ditylum brightwellii</name>
    <dbReference type="NCBI Taxonomy" id="49249"/>
    <lineage>
        <taxon>Eukaryota</taxon>
        <taxon>Sar</taxon>
        <taxon>Stramenopiles</taxon>
        <taxon>Ochrophyta</taxon>
        <taxon>Bacillariophyta</taxon>
        <taxon>Mediophyceae</taxon>
        <taxon>Lithodesmiophycidae</taxon>
        <taxon>Lithodesmiales</taxon>
        <taxon>Lithodesmiaceae</taxon>
        <taxon>Ditylum</taxon>
    </lineage>
</organism>
<dbReference type="InterPro" id="IPR006577">
    <property type="entry name" value="UAS"/>
</dbReference>
<dbReference type="GO" id="GO:0005783">
    <property type="term" value="C:endoplasmic reticulum"/>
    <property type="evidence" value="ECO:0007669"/>
    <property type="project" value="TreeGrafter"/>
</dbReference>
<dbReference type="InterPro" id="IPR001012">
    <property type="entry name" value="UBX_dom"/>
</dbReference>
<feature type="compositionally biased region" description="Low complexity" evidence="3">
    <location>
        <begin position="23"/>
        <end position="32"/>
    </location>
</feature>
<dbReference type="InterPro" id="IPR029071">
    <property type="entry name" value="Ubiquitin-like_domsf"/>
</dbReference>
<dbReference type="Pfam" id="PF00789">
    <property type="entry name" value="UBX"/>
    <property type="match status" value="1"/>
</dbReference>
<evidence type="ECO:0000256" key="4">
    <source>
        <dbReference type="SAM" id="Phobius"/>
    </source>
</evidence>
<evidence type="ECO:0000313" key="6">
    <source>
        <dbReference type="EMBL" id="CAE4668734.1"/>
    </source>
</evidence>
<feature type="region of interest" description="Disordered" evidence="3">
    <location>
        <begin position="1"/>
        <end position="39"/>
    </location>
</feature>
<gene>
    <name evidence="6" type="ORF">DBRI00130_LOCUS44042</name>
</gene>
<dbReference type="PANTHER" id="PTHR23322">
    <property type="entry name" value="FAS-ASSOCIATED PROTEIN"/>
    <property type="match status" value="1"/>
</dbReference>
<sequence>MQETGENNGIIDVNRSGISGGSTAPPNTTRAPNRPPSAQNVSIRRSLPALILFKLIAIFTIFLRIFLYPLRKLSYIFFPPKELDGYSNATVADLAAAKFVHHFQSRYLSTLLPPSSPSDADSNTNSQSCPFVTKGYNSTITSVLSSPPSTTPLLLIYLHSPLHRDVDNFCQKTLCNHRVLAYLNGENYVSCLAESVHSAEGSYLSTFLGVCSYPFVALLSVKSRSSSSSNANPPNVNNATMELLLRMEGEALTKLRPEQFVAYIGTTVRRHKDALEEVERRRLQREEEARLREEQDREFQEALLADQQREIARREEEERIRLEQLRIEEETRNAEEEAALKLTTARSMVRDEPPKGGSEPTARVRLTLPNGKRIDRRFYASDTVDVIRAFLIVRFHEQEIPIENFSLSTNFPKKTFDDGSLTLKEAGLCPQAVMMIQDLDA</sequence>
<dbReference type="SUPFAM" id="SSF54236">
    <property type="entry name" value="Ubiquitin-like"/>
    <property type="match status" value="1"/>
</dbReference>
<feature type="coiled-coil region" evidence="2">
    <location>
        <begin position="268"/>
        <end position="333"/>
    </location>
</feature>
<dbReference type="SMART" id="SM00594">
    <property type="entry name" value="UAS"/>
    <property type="match status" value="1"/>
</dbReference>
<evidence type="ECO:0000256" key="3">
    <source>
        <dbReference type="SAM" id="MobiDB-lite"/>
    </source>
</evidence>
<keyword evidence="4" id="KW-0472">Membrane</keyword>
<feature type="domain" description="UBX" evidence="5">
    <location>
        <begin position="357"/>
        <end position="436"/>
    </location>
</feature>
<keyword evidence="4" id="KW-1133">Transmembrane helix</keyword>
<dbReference type="GO" id="GO:0043130">
    <property type="term" value="F:ubiquitin binding"/>
    <property type="evidence" value="ECO:0007669"/>
    <property type="project" value="TreeGrafter"/>
</dbReference>
<reference evidence="6" key="1">
    <citation type="submission" date="2021-01" db="EMBL/GenBank/DDBJ databases">
        <authorList>
            <person name="Corre E."/>
            <person name="Pelletier E."/>
            <person name="Niang G."/>
            <person name="Scheremetjew M."/>
            <person name="Finn R."/>
            <person name="Kale V."/>
            <person name="Holt S."/>
            <person name="Cochrane G."/>
            <person name="Meng A."/>
            <person name="Brown T."/>
            <person name="Cohen L."/>
        </authorList>
    </citation>
    <scope>NUCLEOTIDE SEQUENCE</scope>
    <source>
        <strain evidence="6">GSO104</strain>
    </source>
</reference>
<feature type="transmembrane region" description="Helical" evidence="4">
    <location>
        <begin position="47"/>
        <end position="67"/>
    </location>
</feature>
<dbReference type="InterPro" id="IPR036249">
    <property type="entry name" value="Thioredoxin-like_sf"/>
</dbReference>
<dbReference type="PANTHER" id="PTHR23322:SF1">
    <property type="entry name" value="FAS-ASSOCIATED FACTOR 2"/>
    <property type="match status" value="1"/>
</dbReference>
<dbReference type="EMBL" id="HBNS01061114">
    <property type="protein sequence ID" value="CAE4668734.1"/>
    <property type="molecule type" value="Transcribed_RNA"/>
</dbReference>
<keyword evidence="4" id="KW-0812">Transmembrane</keyword>
<dbReference type="SUPFAM" id="SSF52833">
    <property type="entry name" value="Thioredoxin-like"/>
    <property type="match status" value="1"/>
</dbReference>
<accession>A0A6S8ZS27</accession>
<name>A0A6S8ZS27_9STRA</name>